<evidence type="ECO:0000313" key="1">
    <source>
        <dbReference type="EMBL" id="ESA06351.1"/>
    </source>
</evidence>
<dbReference type="EMBL" id="KI291739">
    <property type="protein sequence ID" value="ESA06351.1"/>
    <property type="molecule type" value="Genomic_DNA"/>
</dbReference>
<accession>U9TSM7</accession>
<name>U9TSM7_RHIID</name>
<organism evidence="1">
    <name type="scientific">Rhizophagus irregularis (strain DAOM 181602 / DAOM 197198 / MUCL 43194)</name>
    <name type="common">Arbuscular mycorrhizal fungus</name>
    <name type="synonym">Glomus intraradices</name>
    <dbReference type="NCBI Taxonomy" id="747089"/>
    <lineage>
        <taxon>Eukaryota</taxon>
        <taxon>Fungi</taxon>
        <taxon>Fungi incertae sedis</taxon>
        <taxon>Mucoromycota</taxon>
        <taxon>Glomeromycotina</taxon>
        <taxon>Glomeromycetes</taxon>
        <taxon>Glomerales</taxon>
        <taxon>Glomeraceae</taxon>
        <taxon>Rhizophagus</taxon>
    </lineage>
</organism>
<reference evidence="1" key="1">
    <citation type="submission" date="2013-07" db="EMBL/GenBank/DDBJ databases">
        <title>The genome of an arbuscular mycorrhizal fungus provides insights into the evolution of the oldest plant symbiosis.</title>
        <authorList>
            <consortium name="DOE Joint Genome Institute"/>
            <person name="Tisserant E."/>
            <person name="Malbreil M."/>
            <person name="Kuo A."/>
            <person name="Kohler A."/>
            <person name="Symeonidi A."/>
            <person name="Balestrini R."/>
            <person name="Charron P."/>
            <person name="Duensing N."/>
            <person name="Frei-dit-Frey N."/>
            <person name="Gianinazzi-Pearson V."/>
            <person name="Gilbert B."/>
            <person name="Handa Y."/>
            <person name="Hijri M."/>
            <person name="Kaul R."/>
            <person name="Kawaguchi M."/>
            <person name="Krajinski F."/>
            <person name="Lammers P."/>
            <person name="Lapierre D."/>
            <person name="Masclaux F.G."/>
            <person name="Murat C."/>
            <person name="Morin E."/>
            <person name="Ndikumana S."/>
            <person name="Pagni M."/>
            <person name="Petitpierre D."/>
            <person name="Requena N."/>
            <person name="Rosikiewicz P."/>
            <person name="Riley R."/>
            <person name="Saito K."/>
            <person name="San Clemente H."/>
            <person name="Shapiro H."/>
            <person name="van Tuinen D."/>
            <person name="Becard G."/>
            <person name="Bonfante P."/>
            <person name="Paszkowski U."/>
            <person name="Shachar-Hill Y."/>
            <person name="Young J.P."/>
            <person name="Sanders I.R."/>
            <person name="Henrissat B."/>
            <person name="Rensing S.A."/>
            <person name="Grigoriev I.V."/>
            <person name="Corradi N."/>
            <person name="Roux C."/>
            <person name="Martin F."/>
        </authorList>
    </citation>
    <scope>NUCLEOTIDE SEQUENCE</scope>
    <source>
        <strain evidence="1">DAOM 197198</strain>
    </source>
</reference>
<proteinExistence type="predicted"/>
<sequence>MVRNPGPKTLFDLTDLSFIISIPSSDLTTWILIVFILIKLDQIQNLIPKKRLKNTFRSLR</sequence>
<dbReference type="HOGENOM" id="CLU_2942947_0_0_1"/>
<gene>
    <name evidence="1" type="ORF">GLOINDRAFT_34297</name>
</gene>
<protein>
    <submittedName>
        <fullName evidence="1">Uncharacterized protein</fullName>
    </submittedName>
</protein>
<dbReference type="AlphaFoldDB" id="U9TSM7"/>